<gene>
    <name evidence="3" type="primary">grxC</name>
    <name evidence="3" type="ORF">ENSA7_14380</name>
</gene>
<dbReference type="PROSITE" id="PS00195">
    <property type="entry name" value="GLUTAREDOXIN_1"/>
    <property type="match status" value="1"/>
</dbReference>
<name>A0A2S9YUN8_9BACT</name>
<comment type="caution">
    <text evidence="3">The sequence shown here is derived from an EMBL/GenBank/DDBJ whole genome shotgun (WGS) entry which is preliminary data.</text>
</comment>
<dbReference type="CDD" id="cd02066">
    <property type="entry name" value="GRX_family"/>
    <property type="match status" value="1"/>
</dbReference>
<dbReference type="PROSITE" id="PS51354">
    <property type="entry name" value="GLUTAREDOXIN_2"/>
    <property type="match status" value="1"/>
</dbReference>
<sequence>MVYLTPGCPYCMMARRLLGARGIPFESYDVSGNSAARAWLRTATNQTTVPQIFIKGRSVGGFDELSQLDSSGELQTWLTR</sequence>
<dbReference type="Pfam" id="PF00462">
    <property type="entry name" value="Glutaredoxin"/>
    <property type="match status" value="1"/>
</dbReference>
<dbReference type="GO" id="GO:0034599">
    <property type="term" value="P:cellular response to oxidative stress"/>
    <property type="evidence" value="ECO:0007669"/>
    <property type="project" value="TreeGrafter"/>
</dbReference>
<dbReference type="Gene3D" id="3.40.30.10">
    <property type="entry name" value="Glutaredoxin"/>
    <property type="match status" value="1"/>
</dbReference>
<reference evidence="3 4" key="1">
    <citation type="submission" date="2018-03" db="EMBL/GenBank/DDBJ databases">
        <title>Draft Genome Sequences of the Obligatory Marine Myxobacteria Enhygromyxa salina SWB007.</title>
        <authorList>
            <person name="Poehlein A."/>
            <person name="Moghaddam J.A."/>
            <person name="Harms H."/>
            <person name="Alanjari M."/>
            <person name="Koenig G.M."/>
            <person name="Daniel R."/>
            <person name="Schaeberle T.F."/>
        </authorList>
    </citation>
    <scope>NUCLEOTIDE SEQUENCE [LARGE SCALE GENOMIC DNA]</scope>
    <source>
        <strain evidence="3 4">SWB007</strain>
    </source>
</reference>
<dbReference type="InterPro" id="IPR011767">
    <property type="entry name" value="GLR_AS"/>
</dbReference>
<evidence type="ECO:0000313" key="4">
    <source>
        <dbReference type="Proteomes" id="UP000238823"/>
    </source>
</evidence>
<dbReference type="GO" id="GO:0005737">
    <property type="term" value="C:cytoplasm"/>
    <property type="evidence" value="ECO:0007669"/>
    <property type="project" value="TreeGrafter"/>
</dbReference>
<dbReference type="SUPFAM" id="SSF52833">
    <property type="entry name" value="Thioredoxin-like"/>
    <property type="match status" value="1"/>
</dbReference>
<comment type="similarity">
    <text evidence="1">Belongs to the glutaredoxin family.</text>
</comment>
<dbReference type="InterPro" id="IPR002109">
    <property type="entry name" value="Glutaredoxin"/>
</dbReference>
<dbReference type="Proteomes" id="UP000238823">
    <property type="component" value="Unassembled WGS sequence"/>
</dbReference>
<evidence type="ECO:0000313" key="3">
    <source>
        <dbReference type="EMBL" id="PRQ08806.1"/>
    </source>
</evidence>
<organism evidence="3 4">
    <name type="scientific">Enhygromyxa salina</name>
    <dbReference type="NCBI Taxonomy" id="215803"/>
    <lineage>
        <taxon>Bacteria</taxon>
        <taxon>Pseudomonadati</taxon>
        <taxon>Myxococcota</taxon>
        <taxon>Polyangia</taxon>
        <taxon>Nannocystales</taxon>
        <taxon>Nannocystaceae</taxon>
        <taxon>Enhygromyxa</taxon>
    </lineage>
</organism>
<protein>
    <submittedName>
        <fullName evidence="3">Glutaredoxin-3</fullName>
    </submittedName>
</protein>
<dbReference type="AlphaFoldDB" id="A0A2S9YUN8"/>
<evidence type="ECO:0000259" key="2">
    <source>
        <dbReference type="Pfam" id="PF00462"/>
    </source>
</evidence>
<dbReference type="PANTHER" id="PTHR45694:SF18">
    <property type="entry name" value="GLUTAREDOXIN-1-RELATED"/>
    <property type="match status" value="1"/>
</dbReference>
<dbReference type="EMBL" id="PVNL01000035">
    <property type="protein sequence ID" value="PRQ08806.1"/>
    <property type="molecule type" value="Genomic_DNA"/>
</dbReference>
<dbReference type="PANTHER" id="PTHR45694">
    <property type="entry name" value="GLUTAREDOXIN 2"/>
    <property type="match status" value="1"/>
</dbReference>
<dbReference type="InterPro" id="IPR036249">
    <property type="entry name" value="Thioredoxin-like_sf"/>
</dbReference>
<proteinExistence type="inferred from homology"/>
<dbReference type="GO" id="GO:0015038">
    <property type="term" value="F:glutathione disulfide oxidoreductase activity"/>
    <property type="evidence" value="ECO:0007669"/>
    <property type="project" value="TreeGrafter"/>
</dbReference>
<feature type="domain" description="Glutaredoxin" evidence="2">
    <location>
        <begin position="1"/>
        <end position="59"/>
    </location>
</feature>
<accession>A0A2S9YUN8</accession>
<evidence type="ECO:0000256" key="1">
    <source>
        <dbReference type="ARBA" id="ARBA00007787"/>
    </source>
</evidence>